<dbReference type="PROSITE" id="PS50928">
    <property type="entry name" value="ABC_TM1"/>
    <property type="match status" value="1"/>
</dbReference>
<dbReference type="InterPro" id="IPR000515">
    <property type="entry name" value="MetI-like"/>
</dbReference>
<dbReference type="AlphaFoldDB" id="A0A0U1KUW9"/>
<evidence type="ECO:0000313" key="10">
    <source>
        <dbReference type="Proteomes" id="UP000049855"/>
    </source>
</evidence>
<dbReference type="GO" id="GO:0042918">
    <property type="term" value="P:alkanesulfonate transmembrane transport"/>
    <property type="evidence" value="ECO:0007669"/>
    <property type="project" value="UniProtKB-ARBA"/>
</dbReference>
<keyword evidence="5 7" id="KW-1133">Transmembrane helix</keyword>
<feature type="domain" description="ABC transmembrane type-1" evidence="8">
    <location>
        <begin position="72"/>
        <end position="252"/>
    </location>
</feature>
<evidence type="ECO:0000313" key="9">
    <source>
        <dbReference type="EMBL" id="CQR70919.1"/>
    </source>
</evidence>
<dbReference type="InterPro" id="IPR035906">
    <property type="entry name" value="MetI-like_sf"/>
</dbReference>
<accession>A0A0U1KUW9</accession>
<evidence type="ECO:0000259" key="8">
    <source>
        <dbReference type="PROSITE" id="PS50928"/>
    </source>
</evidence>
<evidence type="ECO:0000256" key="7">
    <source>
        <dbReference type="RuleBase" id="RU363032"/>
    </source>
</evidence>
<dbReference type="RefSeq" id="WP_021169632.1">
    <property type="nucleotide sequence ID" value="NZ_CTRP01000003.1"/>
</dbReference>
<dbReference type="EMBL" id="CTRP01000003">
    <property type="protein sequence ID" value="CQR70919.1"/>
    <property type="molecule type" value="Genomic_DNA"/>
</dbReference>
<evidence type="ECO:0000256" key="5">
    <source>
        <dbReference type="ARBA" id="ARBA00022989"/>
    </source>
</evidence>
<organism evidence="9 10">
    <name type="scientific">Sporomusa ovata</name>
    <dbReference type="NCBI Taxonomy" id="2378"/>
    <lineage>
        <taxon>Bacteria</taxon>
        <taxon>Bacillati</taxon>
        <taxon>Bacillota</taxon>
        <taxon>Negativicutes</taxon>
        <taxon>Selenomonadales</taxon>
        <taxon>Sporomusaceae</taxon>
        <taxon>Sporomusa</taxon>
    </lineage>
</organism>
<feature type="transmembrane region" description="Helical" evidence="7">
    <location>
        <begin position="138"/>
        <end position="157"/>
    </location>
</feature>
<dbReference type="PANTHER" id="PTHR30151">
    <property type="entry name" value="ALKANE SULFONATE ABC TRANSPORTER-RELATED, MEMBRANE SUBUNIT"/>
    <property type="match status" value="1"/>
</dbReference>
<evidence type="ECO:0000256" key="3">
    <source>
        <dbReference type="ARBA" id="ARBA00022475"/>
    </source>
</evidence>
<dbReference type="GO" id="GO:0005886">
    <property type="term" value="C:plasma membrane"/>
    <property type="evidence" value="ECO:0007669"/>
    <property type="project" value="UniProtKB-SubCell"/>
</dbReference>
<evidence type="ECO:0000256" key="6">
    <source>
        <dbReference type="ARBA" id="ARBA00023136"/>
    </source>
</evidence>
<dbReference type="CDD" id="cd06261">
    <property type="entry name" value="TM_PBP2"/>
    <property type="match status" value="1"/>
</dbReference>
<dbReference type="Gene3D" id="1.10.3720.10">
    <property type="entry name" value="MetI-like"/>
    <property type="match status" value="1"/>
</dbReference>
<comment type="subcellular location">
    <subcellularLocation>
        <location evidence="1 7">Cell membrane</location>
        <topology evidence="1 7">Multi-pass membrane protein</topology>
    </subcellularLocation>
</comment>
<dbReference type="SUPFAM" id="SSF161098">
    <property type="entry name" value="MetI-like"/>
    <property type="match status" value="1"/>
</dbReference>
<dbReference type="Proteomes" id="UP000049855">
    <property type="component" value="Unassembled WGS sequence"/>
</dbReference>
<keyword evidence="3" id="KW-1003">Cell membrane</keyword>
<gene>
    <name evidence="9" type="ORF">SpAn4DRAFT_1897</name>
</gene>
<feature type="transmembrane region" description="Helical" evidence="7">
    <location>
        <begin position="178"/>
        <end position="195"/>
    </location>
</feature>
<dbReference type="PANTHER" id="PTHR30151:SF0">
    <property type="entry name" value="ABC TRANSPORTER PERMEASE PROTEIN MJ0413-RELATED"/>
    <property type="match status" value="1"/>
</dbReference>
<feature type="transmembrane region" description="Helical" evidence="7">
    <location>
        <begin position="83"/>
        <end position="104"/>
    </location>
</feature>
<comment type="similarity">
    <text evidence="7">Belongs to the binding-protein-dependent transport system permease family.</text>
</comment>
<feature type="transmembrane region" description="Helical" evidence="7">
    <location>
        <begin position="25"/>
        <end position="44"/>
    </location>
</feature>
<evidence type="ECO:0000256" key="2">
    <source>
        <dbReference type="ARBA" id="ARBA00022448"/>
    </source>
</evidence>
<name>A0A0U1KUW9_9FIRM</name>
<evidence type="ECO:0000256" key="1">
    <source>
        <dbReference type="ARBA" id="ARBA00004651"/>
    </source>
</evidence>
<sequence length="269" mass="29531">MEMVLKIAKVYTISMITGCQHWKRILLPCILLAVWHGITISGMVKPILLPSPAQVFDALVVMLSNGELATHLGTSMIRVLEGFILAALLGVGLGLVLGIFPLMFELLDGLIQLLRPIPPIAWLPLSILWFGIEEGSKIFIIIIGAFFPIFINVLDGIRQTDHKFVELSQVLEVPRRKFIAKVVIPGALPFITSGLRIGLGYAWMCVVAAELSAGMKGVGYMLTDARALAQTDRVLVGMLAIGVIGKIMDSLLRAMEKRIIRWKESFTGE</sequence>
<evidence type="ECO:0000256" key="4">
    <source>
        <dbReference type="ARBA" id="ARBA00022692"/>
    </source>
</evidence>
<keyword evidence="2 7" id="KW-0813">Transport</keyword>
<dbReference type="FunFam" id="1.10.3720.10:FF:000003">
    <property type="entry name" value="Aliphatic sulfonate ABC transporter permease"/>
    <property type="match status" value="1"/>
</dbReference>
<protein>
    <submittedName>
        <fullName evidence="9">Alkanesulfonates transport system permease protein</fullName>
    </submittedName>
</protein>
<keyword evidence="6 7" id="KW-0472">Membrane</keyword>
<feature type="transmembrane region" description="Helical" evidence="7">
    <location>
        <begin position="234"/>
        <end position="252"/>
    </location>
</feature>
<dbReference type="Pfam" id="PF00528">
    <property type="entry name" value="BPD_transp_1"/>
    <property type="match status" value="1"/>
</dbReference>
<proteinExistence type="inferred from homology"/>
<keyword evidence="4 7" id="KW-0812">Transmembrane</keyword>
<reference evidence="10" key="1">
    <citation type="submission" date="2015-03" db="EMBL/GenBank/DDBJ databases">
        <authorList>
            <person name="Nijsse Bart"/>
        </authorList>
    </citation>
    <scope>NUCLEOTIDE SEQUENCE [LARGE SCALE GENOMIC DNA]</scope>
</reference>
<keyword evidence="10" id="KW-1185">Reference proteome</keyword>